<organism evidence="2 3">
    <name type="scientific">Phaeocystidibacter luteus</name>
    <dbReference type="NCBI Taxonomy" id="911197"/>
    <lineage>
        <taxon>Bacteria</taxon>
        <taxon>Pseudomonadati</taxon>
        <taxon>Bacteroidota</taxon>
        <taxon>Flavobacteriia</taxon>
        <taxon>Flavobacteriales</taxon>
        <taxon>Phaeocystidibacteraceae</taxon>
        <taxon>Phaeocystidibacter</taxon>
    </lineage>
</organism>
<feature type="signal peptide" evidence="1">
    <location>
        <begin position="1"/>
        <end position="21"/>
    </location>
</feature>
<dbReference type="EMBL" id="WBVO01000006">
    <property type="protein sequence ID" value="KAB2809988.1"/>
    <property type="molecule type" value="Genomic_DNA"/>
</dbReference>
<evidence type="ECO:0000313" key="3">
    <source>
        <dbReference type="Proteomes" id="UP000468650"/>
    </source>
</evidence>
<dbReference type="RefSeq" id="WP_151667489.1">
    <property type="nucleotide sequence ID" value="NZ_WBVO01000006.1"/>
</dbReference>
<evidence type="ECO:0008006" key="4">
    <source>
        <dbReference type="Google" id="ProtNLM"/>
    </source>
</evidence>
<protein>
    <recommendedName>
        <fullName evidence="4">Lipocalin-like domain-containing protein</fullName>
    </recommendedName>
</protein>
<keyword evidence="3" id="KW-1185">Reference proteome</keyword>
<comment type="caution">
    <text evidence="2">The sequence shown here is derived from an EMBL/GenBank/DDBJ whole genome shotgun (WGS) entry which is preliminary data.</text>
</comment>
<feature type="chain" id="PRO_5026817292" description="Lipocalin-like domain-containing protein" evidence="1">
    <location>
        <begin position="22"/>
        <end position="322"/>
    </location>
</feature>
<gene>
    <name evidence="2" type="ORF">F8C67_08905</name>
</gene>
<dbReference type="OrthoDB" id="1440595at2"/>
<proteinExistence type="predicted"/>
<sequence length="322" mass="37414">MKNLIHLLLLLILLTSCSKSKQLDGVWIADYVNFEGENQDRTLADKRLIHFTDSVYYDVRISNPDISEHGEFYAYKFDLVLHENKLIRDDDTLEITQNGDTLIIKWEDVSIGFHRLNERYKNLEVAYSDFIGSWYLDGESVQDSLDFISDSVVIITGDMGRFSLPLEWDLLNYEGFKFLHIHASSLPLFSLESIHRDSSVLSAGFDLVNPFTLRPTTTSRTKSQFMGKWALVEENDSTNLMSNSHMDGTNEISYLQFDSLELEQHYEGELYRTDWFLTGDGKKLYFDHRPLSHIPWEVEELTDSTLVLIGDDHRLRYARLTE</sequence>
<dbReference type="PROSITE" id="PS51257">
    <property type="entry name" value="PROKAR_LIPOPROTEIN"/>
    <property type="match status" value="1"/>
</dbReference>
<evidence type="ECO:0000313" key="2">
    <source>
        <dbReference type="EMBL" id="KAB2809988.1"/>
    </source>
</evidence>
<evidence type="ECO:0000256" key="1">
    <source>
        <dbReference type="SAM" id="SignalP"/>
    </source>
</evidence>
<accession>A0A6N6RKX6</accession>
<name>A0A6N6RKX6_9FLAO</name>
<dbReference type="Proteomes" id="UP000468650">
    <property type="component" value="Unassembled WGS sequence"/>
</dbReference>
<reference evidence="2 3" key="1">
    <citation type="submission" date="2019-09" db="EMBL/GenBank/DDBJ databases">
        <title>Genomes of family Cryomorphaceae.</title>
        <authorList>
            <person name="Bowman J.P."/>
        </authorList>
    </citation>
    <scope>NUCLEOTIDE SEQUENCE [LARGE SCALE GENOMIC DNA]</scope>
    <source>
        <strain evidence="2 3">LMG 25704</strain>
    </source>
</reference>
<dbReference type="AlphaFoldDB" id="A0A6N6RKX6"/>
<keyword evidence="1" id="KW-0732">Signal</keyword>